<evidence type="ECO:0000256" key="3">
    <source>
        <dbReference type="SAM" id="MobiDB-lite"/>
    </source>
</evidence>
<name>A0A9N9BX65_9GLOM</name>
<organism evidence="5 6">
    <name type="scientific">Paraglomus brasilianum</name>
    <dbReference type="NCBI Taxonomy" id="144538"/>
    <lineage>
        <taxon>Eukaryota</taxon>
        <taxon>Fungi</taxon>
        <taxon>Fungi incertae sedis</taxon>
        <taxon>Mucoromycota</taxon>
        <taxon>Glomeromycotina</taxon>
        <taxon>Glomeromycetes</taxon>
        <taxon>Paraglomerales</taxon>
        <taxon>Paraglomeraceae</taxon>
        <taxon>Paraglomus</taxon>
    </lineage>
</organism>
<evidence type="ECO:0000256" key="2">
    <source>
        <dbReference type="RuleBase" id="RU361185"/>
    </source>
</evidence>
<dbReference type="GO" id="GO:0005975">
    <property type="term" value="P:carbohydrate metabolic process"/>
    <property type="evidence" value="ECO:0007669"/>
    <property type="project" value="InterPro"/>
</dbReference>
<feature type="region of interest" description="Disordered" evidence="3">
    <location>
        <begin position="94"/>
        <end position="121"/>
    </location>
</feature>
<feature type="domain" description="Glycoside hydrolase family 31 TIM barrel" evidence="4">
    <location>
        <begin position="114"/>
        <end position="176"/>
    </location>
</feature>
<gene>
    <name evidence="5" type="ORF">PBRASI_LOCUS6519</name>
</gene>
<dbReference type="AlphaFoldDB" id="A0A9N9BX65"/>
<evidence type="ECO:0000256" key="1">
    <source>
        <dbReference type="ARBA" id="ARBA00007806"/>
    </source>
</evidence>
<evidence type="ECO:0000313" key="5">
    <source>
        <dbReference type="EMBL" id="CAG8579062.1"/>
    </source>
</evidence>
<comment type="caution">
    <text evidence="5">The sequence shown here is derived from an EMBL/GenBank/DDBJ whole genome shotgun (WGS) entry which is preliminary data.</text>
</comment>
<dbReference type="SUPFAM" id="SSF51445">
    <property type="entry name" value="(Trans)glycosidases"/>
    <property type="match status" value="1"/>
</dbReference>
<protein>
    <submittedName>
        <fullName evidence="5">571_t:CDS:1</fullName>
    </submittedName>
</protein>
<dbReference type="Proteomes" id="UP000789739">
    <property type="component" value="Unassembled WGS sequence"/>
</dbReference>
<sequence>MNEIANFLDGDITDEKNAHMREDVAYSPTDHDPMSDATVSKIEEPVVITTEKVVVEASETIVEVESLTDPKEFSVFSKIKSVFAGISEDIREISEEHNRRSGRRDEVEYSKTNPPYSINNGGKELPLNHHTSPMDAYHHNGKFEYDAHNLFGHMEAQTTYRSLRKIRPNKRPFILS</sequence>
<dbReference type="GO" id="GO:0004553">
    <property type="term" value="F:hydrolase activity, hydrolyzing O-glycosyl compounds"/>
    <property type="evidence" value="ECO:0007669"/>
    <property type="project" value="InterPro"/>
</dbReference>
<comment type="similarity">
    <text evidence="1 2">Belongs to the glycosyl hydrolase 31 family.</text>
</comment>
<dbReference type="EMBL" id="CAJVPI010000873">
    <property type="protein sequence ID" value="CAG8579062.1"/>
    <property type="molecule type" value="Genomic_DNA"/>
</dbReference>
<evidence type="ECO:0000259" key="4">
    <source>
        <dbReference type="Pfam" id="PF01055"/>
    </source>
</evidence>
<dbReference type="InterPro" id="IPR017853">
    <property type="entry name" value="GH"/>
</dbReference>
<feature type="compositionally biased region" description="Polar residues" evidence="3">
    <location>
        <begin position="110"/>
        <end position="120"/>
    </location>
</feature>
<dbReference type="Gene3D" id="3.20.20.80">
    <property type="entry name" value="Glycosidases"/>
    <property type="match status" value="1"/>
</dbReference>
<accession>A0A9N9BX65</accession>
<feature type="compositionally biased region" description="Basic and acidic residues" evidence="3">
    <location>
        <begin position="94"/>
        <end position="109"/>
    </location>
</feature>
<keyword evidence="6" id="KW-1185">Reference proteome</keyword>
<dbReference type="InterPro" id="IPR000322">
    <property type="entry name" value="Glyco_hydro_31_TIM"/>
</dbReference>
<reference evidence="5" key="1">
    <citation type="submission" date="2021-06" db="EMBL/GenBank/DDBJ databases">
        <authorList>
            <person name="Kallberg Y."/>
            <person name="Tangrot J."/>
            <person name="Rosling A."/>
        </authorList>
    </citation>
    <scope>NUCLEOTIDE SEQUENCE</scope>
    <source>
        <strain evidence="5">BR232B</strain>
    </source>
</reference>
<dbReference type="PANTHER" id="PTHR22762">
    <property type="entry name" value="ALPHA-GLUCOSIDASE"/>
    <property type="match status" value="1"/>
</dbReference>
<proteinExistence type="inferred from homology"/>
<dbReference type="PANTHER" id="PTHR22762:SF133">
    <property type="entry name" value="P-TYPE DOMAIN-CONTAINING PROTEIN"/>
    <property type="match status" value="1"/>
</dbReference>
<keyword evidence="2" id="KW-0326">Glycosidase</keyword>
<dbReference type="OrthoDB" id="5839090at2759"/>
<feature type="non-terminal residue" evidence="5">
    <location>
        <position position="1"/>
    </location>
</feature>
<dbReference type="Pfam" id="PF01055">
    <property type="entry name" value="Glyco_hydro_31_2nd"/>
    <property type="match status" value="1"/>
</dbReference>
<keyword evidence="2" id="KW-0378">Hydrolase</keyword>
<evidence type="ECO:0000313" key="6">
    <source>
        <dbReference type="Proteomes" id="UP000789739"/>
    </source>
</evidence>
<feature type="non-terminal residue" evidence="5">
    <location>
        <position position="176"/>
    </location>
</feature>